<dbReference type="AlphaFoldDB" id="A0A7C9EWN3"/>
<sequence length="109" mass="13009">MYFCNCVVKVFVIQLEILLIVSSKYPNFVLLSEEFILLSYSCRFEYVIYSTRWILLFSFRKEEKKLVHTPLVDSIIKFKITRECLFVKNANQLRKKEMSLLTLINGTLR</sequence>
<name>A0A7C9EWN3_OPUST</name>
<proteinExistence type="predicted"/>
<organism evidence="1">
    <name type="scientific">Opuntia streptacantha</name>
    <name type="common">Prickly pear cactus</name>
    <name type="synonym">Opuntia cardona</name>
    <dbReference type="NCBI Taxonomy" id="393608"/>
    <lineage>
        <taxon>Eukaryota</taxon>
        <taxon>Viridiplantae</taxon>
        <taxon>Streptophyta</taxon>
        <taxon>Embryophyta</taxon>
        <taxon>Tracheophyta</taxon>
        <taxon>Spermatophyta</taxon>
        <taxon>Magnoliopsida</taxon>
        <taxon>eudicotyledons</taxon>
        <taxon>Gunneridae</taxon>
        <taxon>Pentapetalae</taxon>
        <taxon>Caryophyllales</taxon>
        <taxon>Cactineae</taxon>
        <taxon>Cactaceae</taxon>
        <taxon>Opuntioideae</taxon>
        <taxon>Opuntia</taxon>
    </lineage>
</organism>
<protein>
    <submittedName>
        <fullName evidence="1">Uncharacterized protein</fullName>
    </submittedName>
</protein>
<accession>A0A7C9EWN3</accession>
<dbReference type="EMBL" id="GISG01260906">
    <property type="protein sequence ID" value="MBA4673827.1"/>
    <property type="molecule type" value="Transcribed_RNA"/>
</dbReference>
<reference evidence="1" key="1">
    <citation type="journal article" date="2013" name="J. Plant Res.">
        <title>Effect of fungi and light on seed germination of three Opuntia species from semiarid lands of central Mexico.</title>
        <authorList>
            <person name="Delgado-Sanchez P."/>
            <person name="Jimenez-Bremont J.F."/>
            <person name="Guerrero-Gonzalez Mde L."/>
            <person name="Flores J."/>
        </authorList>
    </citation>
    <scope>NUCLEOTIDE SEQUENCE</scope>
    <source>
        <tissue evidence="1">Cladode</tissue>
    </source>
</reference>
<evidence type="ECO:0000313" key="1">
    <source>
        <dbReference type="EMBL" id="MBA4673827.1"/>
    </source>
</evidence>
<reference evidence="1" key="2">
    <citation type="submission" date="2020-07" db="EMBL/GenBank/DDBJ databases">
        <authorList>
            <person name="Vera ALvarez R."/>
            <person name="Arias-Moreno D.M."/>
            <person name="Jimenez-Jacinto V."/>
            <person name="Jimenez-Bremont J.F."/>
            <person name="Swaminathan K."/>
            <person name="Moose S.P."/>
            <person name="Guerrero-Gonzalez M.L."/>
            <person name="Marino-Ramirez L."/>
            <person name="Landsman D."/>
            <person name="Rodriguez-Kessler M."/>
            <person name="Delgado-Sanchez P."/>
        </authorList>
    </citation>
    <scope>NUCLEOTIDE SEQUENCE</scope>
    <source>
        <tissue evidence="1">Cladode</tissue>
    </source>
</reference>